<gene>
    <name evidence="7" type="primary">lptF</name>
    <name evidence="7" type="ORF">ACELLULO517_01710</name>
</gene>
<dbReference type="PANTHER" id="PTHR33529">
    <property type="entry name" value="SLR0882 PROTEIN-RELATED"/>
    <property type="match status" value="1"/>
</dbReference>
<protein>
    <submittedName>
        <fullName evidence="7">LPS export ABC transporter permease LptF</fullName>
    </submittedName>
</protein>
<evidence type="ECO:0000313" key="8">
    <source>
        <dbReference type="Proteomes" id="UP000721844"/>
    </source>
</evidence>
<accession>A0A963YXB1</accession>
<dbReference type="Proteomes" id="UP000721844">
    <property type="component" value="Unassembled WGS sequence"/>
</dbReference>
<sequence>MAAPSLFRNPLTRLNRYILRQILGALVAVTLALVALIWLTQSLRFVELIVNRGLSPFVFLRLTVLLVPSFVAVILPITMFVVVQFIYQRLSGDRELTVMRAAGLSPFALAKPTLILATGVAVLCLWLNIWIVPASFTAFREYQFEIRNRIAAFLIQEGVFTTISNNLTVYVRKRDPSGDLHGIMVDDERNPANPATIIAQSGRIEPGRTGPQVILFNGARQEVDKKSGRLNLLTFSENTINLSSTASDDDERFRDDSEVSLHDLLHPAPGELLPQDVPKWRAEAYRRLSEPFTVVSYALVALASVLTGAFRRHGGFARPAIGVAITVGLVALGLSVGNLAARNSALLPLVWIHAILPGVVAAWLLFRPERIHVPRVDETATPTAGKAEV</sequence>
<feature type="transmembrane region" description="Helical" evidence="6">
    <location>
        <begin position="59"/>
        <end position="87"/>
    </location>
</feature>
<feature type="transmembrane region" description="Helical" evidence="6">
    <location>
        <begin position="321"/>
        <end position="340"/>
    </location>
</feature>
<dbReference type="AlphaFoldDB" id="A0A963YXB1"/>
<name>A0A963YXB1_9PROT</name>
<reference evidence="7 8" key="1">
    <citation type="journal article" date="2021" name="Microorganisms">
        <title>Acidisoma silvae sp. nov. and Acidisomacellulosilytica sp. nov., Two Acidophilic Bacteria Isolated from Decaying Wood, Hydrolyzing Cellulose and Producing Poly-3-hydroxybutyrate.</title>
        <authorList>
            <person name="Mieszkin S."/>
            <person name="Pouder E."/>
            <person name="Uroz S."/>
            <person name="Simon-Colin C."/>
            <person name="Alain K."/>
        </authorList>
    </citation>
    <scope>NUCLEOTIDE SEQUENCE [LARGE SCALE GENOMIC DNA]</scope>
    <source>
        <strain evidence="7 8">HW T5.17</strain>
    </source>
</reference>
<keyword evidence="5 6" id="KW-0472">Membrane</keyword>
<dbReference type="GO" id="GO:0015920">
    <property type="term" value="P:lipopolysaccharide transport"/>
    <property type="evidence" value="ECO:0007669"/>
    <property type="project" value="TreeGrafter"/>
</dbReference>
<evidence type="ECO:0000256" key="1">
    <source>
        <dbReference type="ARBA" id="ARBA00004651"/>
    </source>
</evidence>
<keyword evidence="4 6" id="KW-1133">Transmembrane helix</keyword>
<keyword evidence="2" id="KW-1003">Cell membrane</keyword>
<proteinExistence type="predicted"/>
<dbReference type="NCBIfam" id="TIGR04407">
    <property type="entry name" value="LptF_YjgP"/>
    <property type="match status" value="1"/>
</dbReference>
<dbReference type="Pfam" id="PF03739">
    <property type="entry name" value="LptF_LptG"/>
    <property type="match status" value="1"/>
</dbReference>
<feature type="transmembrane region" description="Helical" evidence="6">
    <location>
        <begin position="346"/>
        <end position="366"/>
    </location>
</feature>
<feature type="transmembrane region" description="Helical" evidence="6">
    <location>
        <begin position="291"/>
        <end position="309"/>
    </location>
</feature>
<dbReference type="InterPro" id="IPR005495">
    <property type="entry name" value="LptG/LptF_permease"/>
</dbReference>
<feature type="transmembrane region" description="Helical" evidence="6">
    <location>
        <begin position="108"/>
        <end position="131"/>
    </location>
</feature>
<evidence type="ECO:0000256" key="6">
    <source>
        <dbReference type="SAM" id="Phobius"/>
    </source>
</evidence>
<dbReference type="RefSeq" id="WP_227305261.1">
    <property type="nucleotide sequence ID" value="NZ_JAESVA010000001.1"/>
</dbReference>
<feature type="transmembrane region" description="Helical" evidence="6">
    <location>
        <begin position="21"/>
        <end position="39"/>
    </location>
</feature>
<dbReference type="InterPro" id="IPR030922">
    <property type="entry name" value="LptF"/>
</dbReference>
<comment type="caution">
    <text evidence="7">The sequence shown here is derived from an EMBL/GenBank/DDBJ whole genome shotgun (WGS) entry which is preliminary data.</text>
</comment>
<keyword evidence="3 6" id="KW-0812">Transmembrane</keyword>
<comment type="subcellular location">
    <subcellularLocation>
        <location evidence="1">Cell membrane</location>
        <topology evidence="1">Multi-pass membrane protein</topology>
    </subcellularLocation>
</comment>
<evidence type="ECO:0000256" key="5">
    <source>
        <dbReference type="ARBA" id="ARBA00023136"/>
    </source>
</evidence>
<keyword evidence="8" id="KW-1185">Reference proteome</keyword>
<evidence type="ECO:0000256" key="2">
    <source>
        <dbReference type="ARBA" id="ARBA00022475"/>
    </source>
</evidence>
<dbReference type="GO" id="GO:0055085">
    <property type="term" value="P:transmembrane transport"/>
    <property type="evidence" value="ECO:0007669"/>
    <property type="project" value="InterPro"/>
</dbReference>
<organism evidence="7 8">
    <name type="scientific">Acidisoma cellulosilyticum</name>
    <dbReference type="NCBI Taxonomy" id="2802395"/>
    <lineage>
        <taxon>Bacteria</taxon>
        <taxon>Pseudomonadati</taxon>
        <taxon>Pseudomonadota</taxon>
        <taxon>Alphaproteobacteria</taxon>
        <taxon>Acetobacterales</taxon>
        <taxon>Acidocellaceae</taxon>
        <taxon>Acidisoma</taxon>
    </lineage>
</organism>
<evidence type="ECO:0000256" key="3">
    <source>
        <dbReference type="ARBA" id="ARBA00022692"/>
    </source>
</evidence>
<evidence type="ECO:0000256" key="4">
    <source>
        <dbReference type="ARBA" id="ARBA00022989"/>
    </source>
</evidence>
<dbReference type="GO" id="GO:0043190">
    <property type="term" value="C:ATP-binding cassette (ABC) transporter complex"/>
    <property type="evidence" value="ECO:0007669"/>
    <property type="project" value="InterPro"/>
</dbReference>
<dbReference type="PANTHER" id="PTHR33529:SF6">
    <property type="entry name" value="YJGP_YJGQ FAMILY PERMEASE"/>
    <property type="match status" value="1"/>
</dbReference>
<dbReference type="EMBL" id="JAESVA010000001">
    <property type="protein sequence ID" value="MCB8878932.1"/>
    <property type="molecule type" value="Genomic_DNA"/>
</dbReference>
<evidence type="ECO:0000313" key="7">
    <source>
        <dbReference type="EMBL" id="MCB8878932.1"/>
    </source>
</evidence>